<evidence type="ECO:0000256" key="5">
    <source>
        <dbReference type="SAM" id="MobiDB-lite"/>
    </source>
</evidence>
<dbReference type="Pfam" id="PF13414">
    <property type="entry name" value="TPR_11"/>
    <property type="match status" value="1"/>
</dbReference>
<feature type="compositionally biased region" description="Acidic residues" evidence="5">
    <location>
        <begin position="380"/>
        <end position="398"/>
    </location>
</feature>
<feature type="region of interest" description="Disordered" evidence="5">
    <location>
        <begin position="245"/>
        <end position="282"/>
    </location>
</feature>
<comment type="caution">
    <text evidence="7">The sequence shown here is derived from an EMBL/GenBank/DDBJ whole genome shotgun (WGS) entry which is preliminary data.</text>
</comment>
<evidence type="ECO:0000256" key="2">
    <source>
        <dbReference type="ARBA" id="ARBA00022803"/>
    </source>
</evidence>
<evidence type="ECO:0000256" key="4">
    <source>
        <dbReference type="SAM" id="Coils"/>
    </source>
</evidence>
<evidence type="ECO:0000256" key="1">
    <source>
        <dbReference type="ARBA" id="ARBA00022737"/>
    </source>
</evidence>
<feature type="repeat" description="TPR" evidence="3">
    <location>
        <begin position="922"/>
        <end position="955"/>
    </location>
</feature>
<organism evidence="7 8">
    <name type="scientific">Brachyspira aalborgi</name>
    <dbReference type="NCBI Taxonomy" id="29522"/>
    <lineage>
        <taxon>Bacteria</taxon>
        <taxon>Pseudomonadati</taxon>
        <taxon>Spirochaetota</taxon>
        <taxon>Spirochaetia</taxon>
        <taxon>Brachyspirales</taxon>
        <taxon>Brachyspiraceae</taxon>
        <taxon>Brachyspira</taxon>
    </lineage>
</organism>
<feature type="compositionally biased region" description="Basic and acidic residues" evidence="5">
    <location>
        <begin position="399"/>
        <end position="421"/>
    </location>
</feature>
<dbReference type="Proteomes" id="UP000322814">
    <property type="component" value="Unassembled WGS sequence"/>
</dbReference>
<feature type="repeat" description="TPR" evidence="3">
    <location>
        <begin position="850"/>
        <end position="883"/>
    </location>
</feature>
<gene>
    <name evidence="7" type="ORF">EPJ78_09650</name>
</gene>
<dbReference type="PANTHER" id="PTHR44314">
    <property type="entry name" value="CILIA- AND FLAGELLA-ASSOCIATED PROTEIN 70"/>
    <property type="match status" value="1"/>
</dbReference>
<feature type="region of interest" description="Disordered" evidence="5">
    <location>
        <begin position="323"/>
        <end position="428"/>
    </location>
</feature>
<dbReference type="SMART" id="SM00028">
    <property type="entry name" value="TPR"/>
    <property type="match status" value="5"/>
</dbReference>
<evidence type="ECO:0000313" key="7">
    <source>
        <dbReference type="EMBL" id="TXJ36237.1"/>
    </source>
</evidence>
<accession>A0A5C8EDT9</accession>
<name>A0A5C8EDT9_9SPIR</name>
<dbReference type="PROSITE" id="PS50005">
    <property type="entry name" value="TPR"/>
    <property type="match status" value="3"/>
</dbReference>
<keyword evidence="6" id="KW-1133">Transmembrane helix</keyword>
<feature type="transmembrane region" description="Helical" evidence="6">
    <location>
        <begin position="558"/>
        <end position="581"/>
    </location>
</feature>
<dbReference type="InterPro" id="IPR011990">
    <property type="entry name" value="TPR-like_helical_dom_sf"/>
</dbReference>
<dbReference type="EMBL" id="SAYB01000006">
    <property type="protein sequence ID" value="TXJ36237.1"/>
    <property type="molecule type" value="Genomic_DNA"/>
</dbReference>
<dbReference type="Pfam" id="PF13432">
    <property type="entry name" value="TPR_16"/>
    <property type="match status" value="1"/>
</dbReference>
<evidence type="ECO:0000256" key="3">
    <source>
        <dbReference type="PROSITE-ProRule" id="PRU00339"/>
    </source>
</evidence>
<protein>
    <submittedName>
        <fullName evidence="7">Tetratricopeptide repeat protein</fullName>
    </submittedName>
</protein>
<feature type="region of interest" description="Disordered" evidence="5">
    <location>
        <begin position="97"/>
        <end position="166"/>
    </location>
</feature>
<dbReference type="InterPro" id="IPR058109">
    <property type="entry name" value="FlcA_C"/>
</dbReference>
<keyword evidence="4" id="KW-0175">Coiled coil</keyword>
<feature type="compositionally biased region" description="Polar residues" evidence="5">
    <location>
        <begin position="156"/>
        <end position="166"/>
    </location>
</feature>
<dbReference type="AlphaFoldDB" id="A0A5C8EDT9"/>
<feature type="compositionally biased region" description="Acidic residues" evidence="5">
    <location>
        <begin position="124"/>
        <end position="133"/>
    </location>
</feature>
<dbReference type="PANTHER" id="PTHR44314:SF1">
    <property type="entry name" value="CILIA- AND FLAGELLA-ASSOCIATED PROTEIN 70"/>
    <property type="match status" value="1"/>
</dbReference>
<feature type="repeat" description="TPR" evidence="3">
    <location>
        <begin position="620"/>
        <end position="653"/>
    </location>
</feature>
<feature type="compositionally biased region" description="Low complexity" evidence="5">
    <location>
        <begin position="97"/>
        <end position="106"/>
    </location>
</feature>
<feature type="compositionally biased region" description="Low complexity" evidence="5">
    <location>
        <begin position="138"/>
        <end position="152"/>
    </location>
</feature>
<keyword evidence="2 3" id="KW-0802">TPR repeat</keyword>
<evidence type="ECO:0000256" key="6">
    <source>
        <dbReference type="SAM" id="Phobius"/>
    </source>
</evidence>
<dbReference type="Gene3D" id="1.25.40.10">
    <property type="entry name" value="Tetratricopeptide repeat domain"/>
    <property type="match status" value="2"/>
</dbReference>
<dbReference type="SUPFAM" id="SSF48452">
    <property type="entry name" value="TPR-like"/>
    <property type="match status" value="1"/>
</dbReference>
<dbReference type="GO" id="GO:0070062">
    <property type="term" value="C:extracellular exosome"/>
    <property type="evidence" value="ECO:0007669"/>
    <property type="project" value="TreeGrafter"/>
</dbReference>
<feature type="coiled-coil region" evidence="4">
    <location>
        <begin position="187"/>
        <end position="227"/>
    </location>
</feature>
<keyword evidence="6" id="KW-0812">Transmembrane</keyword>
<keyword evidence="1" id="KW-0677">Repeat</keyword>
<dbReference type="NCBIfam" id="NF047371">
    <property type="entry name" value="FlcA_CTERM"/>
    <property type="match status" value="1"/>
</dbReference>
<sequence>MPKIEDLERLGSVALLIGNKKLPEELSKNDYDAFKSVFTNEYMENSKPTEDNDLPSIDEIDNLLSNDEDNIIKDNGIDDLGLPNDLGLEEDDKILSNLDDLGLPDNLGEEKEDEKISSDINDLNLEENNLEEGDSNKLPILDDLPLPDNLPDTENSDNTNDKNISNDLGISDISHLSDSGDFDNNVIEETLEENDNYIEENDFNEDNENLEEILDNDNLKIEEAEEFKDRDIEDNIIEDNLIKEDISEENILDNEKESKIESDKEKEDEKIETKSEEDINLDDLENILDDDDFKFEDNNKEIEKSENKIEDDDSHLEDLEGILEDEEEESKLKETEKINNKAEEDATHLDNLEGILDDIEEESKIESDKEKEDEKIETKSEEEDINLDDLENILDEEDTKIPEEPEKTEDKITKDETKEGIDDLPDLDSIENTNEIKEEAPIQIMEGGTSLPSPDTADKLGASRYENVDDNIDHDKVIDSIKNLSPLTRYHVLDAILNEKLDQASMRELLEALDSEKSNEDITELINRELGLSIKEYGKSGILELIPIPNSLKDYAHIIRVAAVFLILFVGIVLLSYQFIYKPIKANEYFKNGLADIYKGAYNNAEINFAQGDKLKPKQIKWFNRYGKAYIERERFDSALAKIEGALNIKPRDFDSRVLFGYYYRSKGEKQLSEEDYIKGEELYNDMLSYVSKKNQLKTVYDERGILMISRAKNLSQANYYDNAYNNYIQMINLFGDNVIARKRAMLIRIYQDDYKQVKALQEHINNLKSGYIDDDVYPKLARYLLNNNDFYGSRTLLEKILKKYPSNLEAIIGYADYQARLKHYEKARDILVNTALPMFENNPYRRGKEFVYNMLGQIYYNLGEFGNSINNFNAALEINKTYPDANYNLANLYFYQDKDYEKAKEHYQLAYDNLPPELRGDKLLYNLSWIYYLNNEFDRAFEGFNALFQKNPSNSVVSYALGNSLLHLDRANLANGFYRNALNQILSRREKLGRLEMRTESDFFLLSYLASLYNNMGVSYAYNSTIENNAQNEREAFKNFVLASEYFDQIRTSNIDLERMEKRTIILENNNIGVATYNVMAIQSKRNLKETVMIDDYIPKDMFYVR</sequence>
<evidence type="ECO:0000313" key="8">
    <source>
        <dbReference type="Proteomes" id="UP000322814"/>
    </source>
</evidence>
<keyword evidence="6" id="KW-0472">Membrane</keyword>
<feature type="compositionally biased region" description="Basic and acidic residues" evidence="5">
    <location>
        <begin position="253"/>
        <end position="277"/>
    </location>
</feature>
<dbReference type="RefSeq" id="WP_147771358.1">
    <property type="nucleotide sequence ID" value="NZ_SAYB01000006.1"/>
</dbReference>
<reference evidence="7 8" key="1">
    <citation type="journal article" date="1992" name="Lakartidningen">
        <title>[Penicillin V and not amoxicillin is the first choice preparation in acute otitis].</title>
        <authorList>
            <person name="Kamme C."/>
            <person name="Lundgren K."/>
            <person name="Prellner K."/>
        </authorList>
    </citation>
    <scope>NUCLEOTIDE SEQUENCE [LARGE SCALE GENOMIC DNA]</scope>
    <source>
        <strain evidence="7 8">PC4580III</strain>
    </source>
</reference>
<feature type="compositionally biased region" description="Basic and acidic residues" evidence="5">
    <location>
        <begin position="362"/>
        <end position="379"/>
    </location>
</feature>
<feature type="compositionally biased region" description="Basic and acidic residues" evidence="5">
    <location>
        <begin position="330"/>
        <end position="351"/>
    </location>
</feature>
<proteinExistence type="predicted"/>
<dbReference type="InterPro" id="IPR019734">
    <property type="entry name" value="TPR_rpt"/>
</dbReference>
<dbReference type="InterPro" id="IPR052628">
    <property type="entry name" value="CFAP70"/>
</dbReference>